<comment type="caution">
    <text evidence="2">The sequence shown here is derived from an EMBL/GenBank/DDBJ whole genome shotgun (WGS) entry which is preliminary data.</text>
</comment>
<name>A0A7C4LL93_9PLAN</name>
<feature type="region of interest" description="Disordered" evidence="1">
    <location>
        <begin position="1"/>
        <end position="50"/>
    </location>
</feature>
<evidence type="ECO:0000256" key="1">
    <source>
        <dbReference type="SAM" id="MobiDB-lite"/>
    </source>
</evidence>
<organism evidence="2">
    <name type="scientific">Schlesneria paludicola</name>
    <dbReference type="NCBI Taxonomy" id="360056"/>
    <lineage>
        <taxon>Bacteria</taxon>
        <taxon>Pseudomonadati</taxon>
        <taxon>Planctomycetota</taxon>
        <taxon>Planctomycetia</taxon>
        <taxon>Planctomycetales</taxon>
        <taxon>Planctomycetaceae</taxon>
        <taxon>Schlesneria</taxon>
    </lineage>
</organism>
<feature type="compositionally biased region" description="Pro residues" evidence="1">
    <location>
        <begin position="37"/>
        <end position="47"/>
    </location>
</feature>
<sequence length="208" mass="20417">MPPGLGAHAGGGAPPLPPAGAGLVPLGGAGHGQAAPGAPPAGAPVNPPVAIGLNSGDPAGAGAPAGLGAAPGVAAPGVPVGVGEGFEGVPGGGGGAALNFGEKGTLEYVVQKLLHMAKTGDYSDADDIISEKAKSLAAEMRDARLTPAQIESFKATFEKADFLSRKAAGGGMQFSFRAGQNQIVQILVVKEGSNFRVKEVKIQDGRKK</sequence>
<accession>A0A7C4LL93</accession>
<reference evidence="2" key="1">
    <citation type="journal article" date="2020" name="mSystems">
        <title>Genome- and Community-Level Interaction Insights into Carbon Utilization and Element Cycling Functions of Hydrothermarchaeota in Hydrothermal Sediment.</title>
        <authorList>
            <person name="Zhou Z."/>
            <person name="Liu Y."/>
            <person name="Xu W."/>
            <person name="Pan J."/>
            <person name="Luo Z.H."/>
            <person name="Li M."/>
        </authorList>
    </citation>
    <scope>NUCLEOTIDE SEQUENCE [LARGE SCALE GENOMIC DNA]</scope>
    <source>
        <strain evidence="2">SpSt-508</strain>
    </source>
</reference>
<dbReference type="EMBL" id="DSVQ01000003">
    <property type="protein sequence ID" value="HGT37817.1"/>
    <property type="molecule type" value="Genomic_DNA"/>
</dbReference>
<protein>
    <submittedName>
        <fullName evidence="2">Uncharacterized protein</fullName>
    </submittedName>
</protein>
<dbReference type="AlphaFoldDB" id="A0A7C4LL93"/>
<evidence type="ECO:0000313" key="2">
    <source>
        <dbReference type="EMBL" id="HGT37817.1"/>
    </source>
</evidence>
<proteinExistence type="predicted"/>
<gene>
    <name evidence="2" type="ORF">ENS64_00895</name>
</gene>